<feature type="region of interest" description="Disordered" evidence="1">
    <location>
        <begin position="1"/>
        <end position="37"/>
    </location>
</feature>
<feature type="compositionally biased region" description="Basic and acidic residues" evidence="1">
    <location>
        <begin position="14"/>
        <end position="27"/>
    </location>
</feature>
<protein>
    <recommendedName>
        <fullName evidence="4">DUF1490 family protein</fullName>
    </recommendedName>
</protein>
<keyword evidence="3" id="KW-1185">Reference proteome</keyword>
<feature type="compositionally biased region" description="Low complexity" evidence="1">
    <location>
        <begin position="56"/>
        <end position="66"/>
    </location>
</feature>
<evidence type="ECO:0000313" key="2">
    <source>
        <dbReference type="EMBL" id="GAA3619155.1"/>
    </source>
</evidence>
<gene>
    <name evidence="2" type="ORF">GCM10022419_125890</name>
</gene>
<reference evidence="3" key="1">
    <citation type="journal article" date="2019" name="Int. J. Syst. Evol. Microbiol.">
        <title>The Global Catalogue of Microorganisms (GCM) 10K type strain sequencing project: providing services to taxonomists for standard genome sequencing and annotation.</title>
        <authorList>
            <consortium name="The Broad Institute Genomics Platform"/>
            <consortium name="The Broad Institute Genome Sequencing Center for Infectious Disease"/>
            <person name="Wu L."/>
            <person name="Ma J."/>
        </authorList>
    </citation>
    <scope>NUCLEOTIDE SEQUENCE [LARGE SCALE GENOMIC DNA]</scope>
    <source>
        <strain evidence="3">JCM 17326</strain>
    </source>
</reference>
<evidence type="ECO:0000313" key="3">
    <source>
        <dbReference type="Proteomes" id="UP001500630"/>
    </source>
</evidence>
<dbReference type="RefSeq" id="WP_345578419.1">
    <property type="nucleotide sequence ID" value="NZ_BAABDQ010000059.1"/>
</dbReference>
<feature type="region of interest" description="Disordered" evidence="1">
    <location>
        <begin position="53"/>
        <end position="76"/>
    </location>
</feature>
<evidence type="ECO:0000256" key="1">
    <source>
        <dbReference type="SAM" id="MobiDB-lite"/>
    </source>
</evidence>
<organism evidence="2 3">
    <name type="scientific">Nonomuraea rosea</name>
    <dbReference type="NCBI Taxonomy" id="638574"/>
    <lineage>
        <taxon>Bacteria</taxon>
        <taxon>Bacillati</taxon>
        <taxon>Actinomycetota</taxon>
        <taxon>Actinomycetes</taxon>
        <taxon>Streptosporangiales</taxon>
        <taxon>Streptosporangiaceae</taxon>
        <taxon>Nonomuraea</taxon>
    </lineage>
</organism>
<feature type="compositionally biased region" description="Basic residues" evidence="1">
    <location>
        <begin position="293"/>
        <end position="305"/>
    </location>
</feature>
<accession>A0ABP6ZXC2</accession>
<feature type="region of interest" description="Disordered" evidence="1">
    <location>
        <begin position="237"/>
        <end position="305"/>
    </location>
</feature>
<evidence type="ECO:0008006" key="4">
    <source>
        <dbReference type="Google" id="ProtNLM"/>
    </source>
</evidence>
<proteinExistence type="predicted"/>
<dbReference type="EMBL" id="BAABDQ010000059">
    <property type="protein sequence ID" value="GAA3619155.1"/>
    <property type="molecule type" value="Genomic_DNA"/>
</dbReference>
<comment type="caution">
    <text evidence="2">The sequence shown here is derived from an EMBL/GenBank/DDBJ whole genome shotgun (WGS) entry which is preliminary data.</text>
</comment>
<dbReference type="Proteomes" id="UP001500630">
    <property type="component" value="Unassembled WGS sequence"/>
</dbReference>
<sequence length="305" mass="33392">MKRSRRAPRPKRAYIRDRTLEGRESARKNGKAIGGAAVTDPAMLSMALHLREQDSARSPPASSSPRAGRRVGAPSPATALRMLRDHDEQDRRRQCYRDPQWDSEGWAYCHILYRYGCFRVLVAGMVGPAAQRRLKGPAGKERAMKDTGKVALAVVAGYYLGRRHKLRMAIGLALAGVMRKIRQDDGGLLAQGAKALGSSPELAGMTNRLKGELLEATKAAAVAAATTQIEALTAKLHEQSDSLRQPETGERAQEPEQDEDAEQEPAEDDEPRARVPKQRSQKVPVAMRTPGTGRKRPSMSRGTGK</sequence>
<name>A0ABP6ZXC2_9ACTN</name>
<feature type="compositionally biased region" description="Basic residues" evidence="1">
    <location>
        <begin position="1"/>
        <end position="13"/>
    </location>
</feature>
<feature type="compositionally biased region" description="Acidic residues" evidence="1">
    <location>
        <begin position="255"/>
        <end position="270"/>
    </location>
</feature>